<accession>G0NQF0</accession>
<feature type="region of interest" description="Disordered" evidence="16">
    <location>
        <begin position="217"/>
        <end position="268"/>
    </location>
</feature>
<name>G0NQF0_CAEBE</name>
<keyword evidence="6" id="KW-0723">Serine/threonine-protein kinase</keyword>
<dbReference type="PROSITE" id="PS00108">
    <property type="entry name" value="PROTEIN_KINASE_ST"/>
    <property type="match status" value="1"/>
</dbReference>
<evidence type="ECO:0000256" key="8">
    <source>
        <dbReference type="ARBA" id="ARBA00022741"/>
    </source>
</evidence>
<dbReference type="GO" id="GO:0005737">
    <property type="term" value="C:cytoplasm"/>
    <property type="evidence" value="ECO:0007669"/>
    <property type="project" value="UniProtKB-SubCell"/>
</dbReference>
<dbReference type="Gene3D" id="1.10.510.10">
    <property type="entry name" value="Transferase(Phosphotransferase) domain 1"/>
    <property type="match status" value="1"/>
</dbReference>
<dbReference type="InterPro" id="IPR050588">
    <property type="entry name" value="WNK_Ser-Thr_kinase"/>
</dbReference>
<evidence type="ECO:0000256" key="5">
    <source>
        <dbReference type="ARBA" id="ARBA00022490"/>
    </source>
</evidence>
<feature type="domain" description="Protein kinase" evidence="17">
    <location>
        <begin position="346"/>
        <end position="608"/>
    </location>
</feature>
<feature type="compositionally biased region" description="Polar residues" evidence="16">
    <location>
        <begin position="1678"/>
        <end position="1692"/>
    </location>
</feature>
<comment type="similarity">
    <text evidence="14">Belongs to the protein kinase superfamily. Ser/Thr protein kinase family. WNK subfamily.</text>
</comment>
<comment type="subcellular location">
    <subcellularLocation>
        <location evidence="2">Cytoplasm</location>
    </subcellularLocation>
</comment>
<feature type="region of interest" description="Disordered" evidence="16">
    <location>
        <begin position="1542"/>
        <end position="1576"/>
    </location>
</feature>
<dbReference type="STRING" id="135651.G0NQF0"/>
<dbReference type="InParanoid" id="G0NQF0"/>
<feature type="region of interest" description="Disordered" evidence="16">
    <location>
        <begin position="282"/>
        <end position="328"/>
    </location>
</feature>
<dbReference type="HOGENOM" id="CLU_001879_1_1_1"/>
<protein>
    <recommendedName>
        <fullName evidence="3">non-specific serine/threonine protein kinase</fullName>
        <ecNumber evidence="3">2.7.11.1</ecNumber>
    </recommendedName>
</protein>
<dbReference type="Pfam" id="PF12202">
    <property type="entry name" value="OSR1_C"/>
    <property type="match status" value="1"/>
</dbReference>
<dbReference type="FunFam" id="1.10.510.10:FF:000006">
    <property type="entry name" value="Serine/threonine-protein kinase WNK1 isoform 2"/>
    <property type="match status" value="1"/>
</dbReference>
<dbReference type="Gene3D" id="3.30.200.20">
    <property type="entry name" value="Phosphorylase Kinase, domain 1"/>
    <property type="match status" value="1"/>
</dbReference>
<dbReference type="InterPro" id="IPR056865">
    <property type="entry name" value="CCTL2_WNK"/>
</dbReference>
<dbReference type="EMBL" id="GL379925">
    <property type="protein sequence ID" value="EGT35622.1"/>
    <property type="molecule type" value="Genomic_DNA"/>
</dbReference>
<feature type="coiled-coil region" evidence="15">
    <location>
        <begin position="706"/>
        <end position="765"/>
    </location>
</feature>
<evidence type="ECO:0000256" key="14">
    <source>
        <dbReference type="ARBA" id="ARBA00061662"/>
    </source>
</evidence>
<dbReference type="GO" id="GO:0071474">
    <property type="term" value="P:cellular hyperosmotic response"/>
    <property type="evidence" value="ECO:0007669"/>
    <property type="project" value="UniProtKB-ARBA"/>
</dbReference>
<dbReference type="GO" id="GO:0140694">
    <property type="term" value="P:membraneless organelle assembly"/>
    <property type="evidence" value="ECO:0007669"/>
    <property type="project" value="UniProtKB-ARBA"/>
</dbReference>
<feature type="region of interest" description="Disordered" evidence="16">
    <location>
        <begin position="1"/>
        <end position="77"/>
    </location>
</feature>
<dbReference type="GO" id="GO:0005524">
    <property type="term" value="F:ATP binding"/>
    <property type="evidence" value="ECO:0007669"/>
    <property type="project" value="UniProtKB-KW"/>
</dbReference>
<feature type="compositionally biased region" description="Low complexity" evidence="16">
    <location>
        <begin position="235"/>
        <end position="253"/>
    </location>
</feature>
<feature type="compositionally biased region" description="Low complexity" evidence="16">
    <location>
        <begin position="979"/>
        <end position="1020"/>
    </location>
</feature>
<keyword evidence="19" id="KW-1185">Reference proteome</keyword>
<evidence type="ECO:0000256" key="10">
    <source>
        <dbReference type="ARBA" id="ARBA00022840"/>
    </source>
</evidence>
<feature type="compositionally biased region" description="Polar residues" evidence="16">
    <location>
        <begin position="1699"/>
        <end position="1709"/>
    </location>
</feature>
<dbReference type="OMA" id="MDQECAQ"/>
<gene>
    <name evidence="18" type="primary">Cbn-wnk-1</name>
    <name evidence="18" type="ORF">CAEBREN_07020</name>
</gene>
<keyword evidence="11 15" id="KW-0175">Coiled coil</keyword>
<evidence type="ECO:0000259" key="17">
    <source>
        <dbReference type="PROSITE" id="PS50011"/>
    </source>
</evidence>
<dbReference type="EC" id="2.7.11.1" evidence="3"/>
<feature type="region of interest" description="Disordered" evidence="16">
    <location>
        <begin position="972"/>
        <end position="1044"/>
    </location>
</feature>
<evidence type="ECO:0000256" key="16">
    <source>
        <dbReference type="SAM" id="MobiDB-lite"/>
    </source>
</evidence>
<keyword evidence="4" id="KW-0217">Developmental protein</keyword>
<evidence type="ECO:0000256" key="11">
    <source>
        <dbReference type="ARBA" id="ARBA00023054"/>
    </source>
</evidence>
<keyword evidence="8" id="KW-0547">Nucleotide-binding</keyword>
<keyword evidence="7" id="KW-0808">Transferase</keyword>
<dbReference type="InterPro" id="IPR008271">
    <property type="entry name" value="Ser/Thr_kinase_AS"/>
</dbReference>
<evidence type="ECO:0000256" key="13">
    <source>
        <dbReference type="ARBA" id="ARBA00048679"/>
    </source>
</evidence>
<feature type="compositionally biased region" description="Basic and acidic residues" evidence="16">
    <location>
        <begin position="295"/>
        <end position="325"/>
    </location>
</feature>
<evidence type="ECO:0000313" key="18">
    <source>
        <dbReference type="EMBL" id="EGT35622.1"/>
    </source>
</evidence>
<dbReference type="OrthoDB" id="4062651at2759"/>
<dbReference type="SMART" id="SM00220">
    <property type="entry name" value="S_TKc"/>
    <property type="match status" value="1"/>
</dbReference>
<dbReference type="Pfam" id="PF00069">
    <property type="entry name" value="Pkinase"/>
    <property type="match status" value="1"/>
</dbReference>
<dbReference type="GO" id="GO:0006884">
    <property type="term" value="P:cell volume homeostasis"/>
    <property type="evidence" value="ECO:0007669"/>
    <property type="project" value="UniProtKB-ARBA"/>
</dbReference>
<dbReference type="PANTHER" id="PTHR13902">
    <property type="entry name" value="SERINE/THREONINE-PROTEIN KINASE WNK WITH NO LYSINE -RELATED"/>
    <property type="match status" value="1"/>
</dbReference>
<dbReference type="GO" id="GO:0004674">
    <property type="term" value="F:protein serine/threonine kinase activity"/>
    <property type="evidence" value="ECO:0007669"/>
    <property type="project" value="UniProtKB-KW"/>
</dbReference>
<dbReference type="Gene3D" id="3.10.20.90">
    <property type="entry name" value="Phosphatidylinositol 3-kinase Catalytic Subunit, Chain A, domain 1"/>
    <property type="match status" value="1"/>
</dbReference>
<reference evidence="19" key="1">
    <citation type="submission" date="2011-07" db="EMBL/GenBank/DDBJ databases">
        <authorList>
            <consortium name="Caenorhabditis brenneri Sequencing and Analysis Consortium"/>
            <person name="Wilson R.K."/>
        </authorList>
    </citation>
    <scope>NUCLEOTIDE SEQUENCE [LARGE SCALE GENOMIC DNA]</scope>
    <source>
        <strain evidence="19">PB2801</strain>
    </source>
</reference>
<evidence type="ECO:0000256" key="9">
    <source>
        <dbReference type="ARBA" id="ARBA00022777"/>
    </source>
</evidence>
<feature type="compositionally biased region" description="Polar residues" evidence="16">
    <location>
        <begin position="1297"/>
        <end position="1306"/>
    </location>
</feature>
<dbReference type="Proteomes" id="UP000008068">
    <property type="component" value="Unassembled WGS sequence"/>
</dbReference>
<evidence type="ECO:0000256" key="3">
    <source>
        <dbReference type="ARBA" id="ARBA00012513"/>
    </source>
</evidence>
<dbReference type="PRINTS" id="PR01217">
    <property type="entry name" value="PRICHEXTENSN"/>
</dbReference>
<evidence type="ECO:0000256" key="7">
    <source>
        <dbReference type="ARBA" id="ARBA00022679"/>
    </source>
</evidence>
<keyword evidence="5" id="KW-0963">Cytoplasm</keyword>
<feature type="region of interest" description="Disordered" evidence="16">
    <location>
        <begin position="1678"/>
        <end position="1711"/>
    </location>
</feature>
<comment type="cofactor">
    <cofactor evidence="1">
        <name>Mg(2+)</name>
        <dbReference type="ChEBI" id="CHEBI:18420"/>
    </cofactor>
</comment>
<feature type="compositionally biased region" description="Low complexity" evidence="16">
    <location>
        <begin position="174"/>
        <end position="184"/>
    </location>
</feature>
<feature type="compositionally biased region" description="Low complexity" evidence="16">
    <location>
        <begin position="21"/>
        <end position="32"/>
    </location>
</feature>
<comment type="catalytic activity">
    <reaction evidence="12">
        <text>L-threonyl-[protein] + ATP = O-phospho-L-threonyl-[protein] + ADP + H(+)</text>
        <dbReference type="Rhea" id="RHEA:46608"/>
        <dbReference type="Rhea" id="RHEA-COMP:11060"/>
        <dbReference type="Rhea" id="RHEA-COMP:11605"/>
        <dbReference type="ChEBI" id="CHEBI:15378"/>
        <dbReference type="ChEBI" id="CHEBI:30013"/>
        <dbReference type="ChEBI" id="CHEBI:30616"/>
        <dbReference type="ChEBI" id="CHEBI:61977"/>
        <dbReference type="ChEBI" id="CHEBI:456216"/>
        <dbReference type="EC" id="2.7.11.1"/>
    </reaction>
</comment>
<feature type="compositionally biased region" description="Polar residues" evidence="16">
    <location>
        <begin position="1559"/>
        <end position="1576"/>
    </location>
</feature>
<dbReference type="PROSITE" id="PS50011">
    <property type="entry name" value="PROTEIN_KINASE_DOM"/>
    <property type="match status" value="1"/>
</dbReference>
<dbReference type="Pfam" id="PF24889">
    <property type="entry name" value="CCTL2_WNK"/>
    <property type="match status" value="1"/>
</dbReference>
<feature type="region of interest" description="Disordered" evidence="16">
    <location>
        <begin position="1276"/>
        <end position="1346"/>
    </location>
</feature>
<sequence length="1966" mass="211306">MNSHRHFQSITNGGRPPAPPSSSSSTTTASSTGNFGTRRRLVNRIKKVDELHPAPSENPTMGSHWLSGEERSRLEAVQQDWRRTRPMKWGTKPRRPDDATTSTLNANANLAAASESSNNVINSSLINPMAATTSTASTIISHPLPSHINHHASRIPQAIGGGGTNGTLAPLLISPTTQQPSTSSLVLKNAAGPMSPSNGTASPINVAATVLQNAVSSPQHSIFDRSRLTSKPPLSSSSSPSAAGAAAANDASSTIDKDKQQQQQQLLQQRGGILSQVRTLTDSLVNNNEGPRTLTGEEEKISEEERARKEQEKREEEEKAARKIDVEDDFDAQEKPIDKSKNGRFLKFDEELGRGSFKTVFRGLDTETGVAVAWCELQESKLNKTERQRFREEAEMLKDLQHPNIVRFYDYWESADACGKRKYIVLVTELMTSGTLKMYLKRFKRINIKVLKSWCRQILKGLSFLHTRNPPVIHRDLKCDNIFITGTTGSVKIGDLGLATLKNKSFAKSVIGTPEFMAPEMYEEMYDESVDVYAFGMCLLEMVTGEYPYSECMNPATIYRKVISGVKPECFSRIPAQYPEIREIIDRCIRVRREERSTVKQLLVDDFFTPEDLIGIRVEIKNRDADLNDLNVEIQMQLRVYDEKKRKQYRFKENEGLQFAFDIENDSPDEVVQQMIEQQHIPDEDTRMITKLIKDKVDAFRRDRDHRLLEIKRAKEEEERIREEAEIKEELRLRAEAKEKERLEKERLEKEAAAAAAAAAIAAANPTPPTPATPHNSIQQQIPPVLSTQTSSEPAAAQQQAPQVQQVQQPVLVQKSVQSPPPVPQQQVPQQVPQPVLQPVPQQVPQQPQPSVPVTMVANIPVMSPTSAQPPAVLSPVTVAPPPVATASPAAPAPSQMHPPPATVVHFPKLVDIPAQLSPASSMVVPPTPHPTPVQVPQSPAPATKPPAPKMEEIPTPTLAQNTVPRTISTDSAGLQVNTPASVASPSPVVSTTSEAAPVTSTPMTTAPVTPAPTPTTTTTDGGGGAPPPAPTETTKEEKKKSNKRKVMMEILGCDESRSFALVSCRLDTSHKSVTFQFAPGTDKPSTIASKLLAEDCLLKIHVHIVEAQLSEVIQLVNSDLKRGVGTKLATVLDPNSNEPPTITAVMPKDSVAVKPRIEIEKTPPTRDVSQEPNNVQVTNVRKVSQESNAESVQSIPRPAEIAVTSPTEAAAPPPAVAAKPSRFQVTKSADPIATNKVTPVVVAAAVAPTPPVSVVSEPVIVQPITSQVITHLATPSPVSHSLSSNSSPSATTHSNMSSIQSTNSVPGRRFTVQPVSQAESGISSSISTPHPEQTSVPSGPPPVPSVPPVVSTASLNMEAYPPPQPPPEILPTSSTASTATLVSEMHIIPEQPVAVINYQPQTDVLTQLDSELRKVSGVSHSASPSTVVETSMTPHNTHPLACQTVPASIGQAPAVIAAAHAAALIPNASVPQSPSRLDAEVGLAGLHEKLEALKMEQDRREDLGLDVTMTMSTATTDGKDEIPIDTLKGLAEALGKVIHTDGRETTPMPPDHPDLTDAPTQQLVSPPNPDVLSSISATTATGADGSLSSTMIEDLDATLTSSSLPAASSAPPAAAPSTNTVASAPDAILPPSSSSVMTTSMDQECAQSMTSSMTRNTTGTKLATFENLETALSSTLGTHIRNNNNQPNAPSSRDETTAPMTPSFTNERNGGGVCGAATSFSIGTPPSCSPFPVSECDYDLKSQMGLEEEDPEVLQMIVRHRMEQHKLLEKQRVEIERLRLKVRAPPRATSVNPEMIDTADDADTTLTSLQNSMTTTASMSLPASPPPPNLEIPDNEKSLERKYNNNNNIDNYVRGSTTGTRDGVCIAEIKRRLGFCVSSPGQSIGAASPTASPSAAAPPQSSSATVVCTPCLQQQNKPSSPPFVNVFSSLVVYHQQQSSPVAAIQSPASSSGCFSEPNHQLIDNE</sequence>
<dbReference type="CDD" id="cd13983">
    <property type="entry name" value="STKc_WNK"/>
    <property type="match status" value="1"/>
</dbReference>
<dbReference type="GO" id="GO:0140693">
    <property type="term" value="F:molecular condensate scaffold activity"/>
    <property type="evidence" value="ECO:0007669"/>
    <property type="project" value="UniProtKB-ARBA"/>
</dbReference>
<feature type="region of interest" description="Disordered" evidence="16">
    <location>
        <begin position="926"/>
        <end position="948"/>
    </location>
</feature>
<dbReference type="FunFam" id="3.30.200.20:FF:001054">
    <property type="entry name" value="Serine/threonine-protein kinase WNK1"/>
    <property type="match status" value="1"/>
</dbReference>
<evidence type="ECO:0000313" key="19">
    <source>
        <dbReference type="Proteomes" id="UP000008068"/>
    </source>
</evidence>
<dbReference type="eggNOG" id="KOG0584">
    <property type="taxonomic scope" value="Eukaryota"/>
</dbReference>
<feature type="region of interest" description="Disordered" evidence="16">
    <location>
        <begin position="1603"/>
        <end position="1625"/>
    </location>
</feature>
<evidence type="ECO:0000256" key="12">
    <source>
        <dbReference type="ARBA" id="ARBA00047899"/>
    </source>
</evidence>
<comment type="catalytic activity">
    <reaction evidence="13">
        <text>L-seryl-[protein] + ATP = O-phospho-L-seryl-[protein] + ADP + H(+)</text>
        <dbReference type="Rhea" id="RHEA:17989"/>
        <dbReference type="Rhea" id="RHEA-COMP:9863"/>
        <dbReference type="Rhea" id="RHEA-COMP:11604"/>
        <dbReference type="ChEBI" id="CHEBI:15378"/>
        <dbReference type="ChEBI" id="CHEBI:29999"/>
        <dbReference type="ChEBI" id="CHEBI:30616"/>
        <dbReference type="ChEBI" id="CHEBI:83421"/>
        <dbReference type="ChEBI" id="CHEBI:456216"/>
        <dbReference type="EC" id="2.7.11.1"/>
    </reaction>
</comment>
<evidence type="ECO:0000256" key="4">
    <source>
        <dbReference type="ARBA" id="ARBA00022473"/>
    </source>
</evidence>
<feature type="region of interest" description="Disordered" evidence="16">
    <location>
        <begin position="1946"/>
        <end position="1966"/>
    </location>
</feature>
<dbReference type="FunCoup" id="G0NQF0">
    <property type="interactions" value="104"/>
</dbReference>
<evidence type="ECO:0000256" key="15">
    <source>
        <dbReference type="SAM" id="Coils"/>
    </source>
</evidence>
<dbReference type="InterPro" id="IPR024678">
    <property type="entry name" value="Kinase_OSR1/WNK_CCT"/>
</dbReference>
<feature type="region of interest" description="Disordered" evidence="16">
    <location>
        <begin position="169"/>
        <end position="198"/>
    </location>
</feature>
<evidence type="ECO:0000256" key="6">
    <source>
        <dbReference type="ARBA" id="ARBA00022527"/>
    </source>
</evidence>
<organism evidence="19">
    <name type="scientific">Caenorhabditis brenneri</name>
    <name type="common">Nematode worm</name>
    <dbReference type="NCBI Taxonomy" id="135651"/>
    <lineage>
        <taxon>Eukaryota</taxon>
        <taxon>Metazoa</taxon>
        <taxon>Ecdysozoa</taxon>
        <taxon>Nematoda</taxon>
        <taxon>Chromadorea</taxon>
        <taxon>Rhabditida</taxon>
        <taxon>Rhabditina</taxon>
        <taxon>Rhabditomorpha</taxon>
        <taxon>Rhabditoidea</taxon>
        <taxon>Rhabditidae</taxon>
        <taxon>Peloderinae</taxon>
        <taxon>Caenorhabditis</taxon>
    </lineage>
</organism>
<keyword evidence="9" id="KW-0418">Kinase</keyword>
<evidence type="ECO:0000256" key="2">
    <source>
        <dbReference type="ARBA" id="ARBA00004496"/>
    </source>
</evidence>
<dbReference type="InterPro" id="IPR011009">
    <property type="entry name" value="Kinase-like_dom_sf"/>
</dbReference>
<dbReference type="SUPFAM" id="SSF56112">
    <property type="entry name" value="Protein kinase-like (PK-like)"/>
    <property type="match status" value="1"/>
</dbReference>
<keyword evidence="10" id="KW-0067">ATP-binding</keyword>
<evidence type="ECO:0000256" key="1">
    <source>
        <dbReference type="ARBA" id="ARBA00001946"/>
    </source>
</evidence>
<proteinExistence type="inferred from homology"/>
<dbReference type="InterPro" id="IPR000719">
    <property type="entry name" value="Prot_kinase_dom"/>
</dbReference>
<feature type="compositionally biased region" description="Low complexity" evidence="16">
    <location>
        <begin position="1276"/>
        <end position="1296"/>
    </location>
</feature>